<reference evidence="1" key="1">
    <citation type="submission" date="2014-09" db="EMBL/GenBank/DDBJ databases">
        <authorList>
            <person name="Magalhaes I.L.F."/>
            <person name="Oliveira U."/>
            <person name="Santos F.R."/>
            <person name="Vidigal T.H.D.A."/>
            <person name="Brescovit A.D."/>
            <person name="Santos A.J."/>
        </authorList>
    </citation>
    <scope>NUCLEOTIDE SEQUENCE</scope>
    <source>
        <tissue evidence="1">Shoot tissue taken approximately 20 cm above the soil surface</tissue>
    </source>
</reference>
<accession>A0A0A9DAM4</accession>
<organism evidence="1">
    <name type="scientific">Arundo donax</name>
    <name type="common">Giant reed</name>
    <name type="synonym">Donax arundinaceus</name>
    <dbReference type="NCBI Taxonomy" id="35708"/>
    <lineage>
        <taxon>Eukaryota</taxon>
        <taxon>Viridiplantae</taxon>
        <taxon>Streptophyta</taxon>
        <taxon>Embryophyta</taxon>
        <taxon>Tracheophyta</taxon>
        <taxon>Spermatophyta</taxon>
        <taxon>Magnoliopsida</taxon>
        <taxon>Liliopsida</taxon>
        <taxon>Poales</taxon>
        <taxon>Poaceae</taxon>
        <taxon>PACMAD clade</taxon>
        <taxon>Arundinoideae</taxon>
        <taxon>Arundineae</taxon>
        <taxon>Arundo</taxon>
    </lineage>
</organism>
<protein>
    <submittedName>
        <fullName evidence="1">Uncharacterized protein</fullName>
    </submittedName>
</protein>
<name>A0A0A9DAM4_ARUDO</name>
<proteinExistence type="predicted"/>
<dbReference type="AlphaFoldDB" id="A0A0A9DAM4"/>
<dbReference type="EMBL" id="GBRH01213019">
    <property type="protein sequence ID" value="JAD84876.1"/>
    <property type="molecule type" value="Transcribed_RNA"/>
</dbReference>
<evidence type="ECO:0000313" key="1">
    <source>
        <dbReference type="EMBL" id="JAD84876.1"/>
    </source>
</evidence>
<reference evidence="1" key="2">
    <citation type="journal article" date="2015" name="Data Brief">
        <title>Shoot transcriptome of the giant reed, Arundo donax.</title>
        <authorList>
            <person name="Barrero R.A."/>
            <person name="Guerrero F.D."/>
            <person name="Moolhuijzen P."/>
            <person name="Goolsby J.A."/>
            <person name="Tidwell J."/>
            <person name="Bellgard S.E."/>
            <person name="Bellgard M.I."/>
        </authorList>
    </citation>
    <scope>NUCLEOTIDE SEQUENCE</scope>
    <source>
        <tissue evidence="1">Shoot tissue taken approximately 20 cm above the soil surface</tissue>
    </source>
</reference>
<sequence>MWHHQLDLPSSCAACKLNLYYAYQLLHKPQDSPVVLFPSFYASSSFYKDSILLPCHCIH</sequence>